<dbReference type="InterPro" id="IPR004358">
    <property type="entry name" value="Sig_transdc_His_kin-like_C"/>
</dbReference>
<dbReference type="EMBL" id="AGXS01000020">
    <property type="protein sequence ID" value="EIY47985.1"/>
    <property type="molecule type" value="Genomic_DNA"/>
</dbReference>
<keyword evidence="7" id="KW-0472">Membrane</keyword>
<dbReference type="EC" id="2.7.13.3" evidence="2"/>
<sequence length="674" mass="78100">MYTKTYPKQQQAIYSPMKTYIQSTGLILFLFSCLTLKAGNSLLFHPDSVPASIQALEEYYQKPQEYIKHWNILKARADSINSVRDEFFLYKDRNYFHYIGGEIDSLRKYTAIVKDLCLKYKDIHGFYYNWLLLSEGYNNVGNGKAGTFENEQMYNYARENKSETGMAYNQFAIASGYLAARDNQKAEPYLIQAMQKFYQMKRWDIYAVLASNEIILLSAANRETESQKVFQQLDSLANLALAGKLHGFPPRNIAMTKYLVFGKCVSSGDIKTFKKYLSELEEVYRKYPSIPRFYLFDSKQTYAYLMKDYIMQAAYIDSCANYYKLRNSKENMRRMYLNGANALAMANKYDEAYHKLISVIELGDTLSWEKTQKQLNYLSTKYDVNKLKLEKQELSLKARNMQLLLTIGIGIILLFILFFRMTVYRRQLKLNAKIHQQDLQLIAANEKIQKANEMKNVFIQNMNHEIRTPLNTIVGFADCLATPNTFSSDEIKEISNTIKTNSDHLLRLISDMLSIASLDSDSEEPMKSSFSVNECCNHVIDEVKEFANTNVHLHATLKEEDFTMISDKKMIHQILFNLLHNAVKFTSEGEIELSYEITPDKKEIHFLVRDTGIGIPKEEQKKVFERFYKVNSFTQGSGLGLSLCQILVQRLQGSLYLDNEYKKGSLFVFIHPLL</sequence>
<dbReference type="AlphaFoldDB" id="I8XAU2"/>
<keyword evidence="7" id="KW-1133">Transmembrane helix</keyword>
<evidence type="ECO:0000256" key="4">
    <source>
        <dbReference type="ARBA" id="ARBA00022679"/>
    </source>
</evidence>
<keyword evidence="6" id="KW-0902">Two-component regulatory system</keyword>
<evidence type="ECO:0000313" key="10">
    <source>
        <dbReference type="Proteomes" id="UP000003089"/>
    </source>
</evidence>
<evidence type="ECO:0000256" key="2">
    <source>
        <dbReference type="ARBA" id="ARBA00012438"/>
    </source>
</evidence>
<dbReference type="Pfam" id="PF00512">
    <property type="entry name" value="HisKA"/>
    <property type="match status" value="1"/>
</dbReference>
<accession>I8XAU2</accession>
<dbReference type="eggNOG" id="COG2205">
    <property type="taxonomic scope" value="Bacteria"/>
</dbReference>
<dbReference type="GO" id="GO:0000155">
    <property type="term" value="F:phosphorelay sensor kinase activity"/>
    <property type="evidence" value="ECO:0007669"/>
    <property type="project" value="InterPro"/>
</dbReference>
<keyword evidence="5" id="KW-0418">Kinase</keyword>
<dbReference type="Gene3D" id="3.30.565.10">
    <property type="entry name" value="Histidine kinase-like ATPase, C-terminal domain"/>
    <property type="match status" value="1"/>
</dbReference>
<dbReference type="InterPro" id="IPR005467">
    <property type="entry name" value="His_kinase_dom"/>
</dbReference>
<dbReference type="InterPro" id="IPR036890">
    <property type="entry name" value="HATPase_C_sf"/>
</dbReference>
<dbReference type="PRINTS" id="PR00344">
    <property type="entry name" value="BCTRLSENSOR"/>
</dbReference>
<dbReference type="PROSITE" id="PS51257">
    <property type="entry name" value="PROKAR_LIPOPROTEIN"/>
    <property type="match status" value="1"/>
</dbReference>
<dbReference type="SUPFAM" id="SSF47384">
    <property type="entry name" value="Homodimeric domain of signal transducing histidine kinase"/>
    <property type="match status" value="1"/>
</dbReference>
<organism evidence="9 10">
    <name type="scientific">Bacteroides nordii CL02T12C05</name>
    <dbReference type="NCBI Taxonomy" id="997884"/>
    <lineage>
        <taxon>Bacteria</taxon>
        <taxon>Pseudomonadati</taxon>
        <taxon>Bacteroidota</taxon>
        <taxon>Bacteroidia</taxon>
        <taxon>Bacteroidales</taxon>
        <taxon>Bacteroidaceae</taxon>
        <taxon>Bacteroides</taxon>
    </lineage>
</organism>
<dbReference type="SMART" id="SM00387">
    <property type="entry name" value="HATPase_c"/>
    <property type="match status" value="1"/>
</dbReference>
<comment type="caution">
    <text evidence="9">The sequence shown here is derived from an EMBL/GenBank/DDBJ whole genome shotgun (WGS) entry which is preliminary data.</text>
</comment>
<evidence type="ECO:0000256" key="5">
    <source>
        <dbReference type="ARBA" id="ARBA00022777"/>
    </source>
</evidence>
<evidence type="ECO:0000256" key="1">
    <source>
        <dbReference type="ARBA" id="ARBA00000085"/>
    </source>
</evidence>
<feature type="domain" description="Histidine kinase" evidence="8">
    <location>
        <begin position="461"/>
        <end position="674"/>
    </location>
</feature>
<dbReference type="SUPFAM" id="SSF55874">
    <property type="entry name" value="ATPase domain of HSP90 chaperone/DNA topoisomerase II/histidine kinase"/>
    <property type="match status" value="1"/>
</dbReference>
<gene>
    <name evidence="9" type="ORF">HMPREF1068_03064</name>
</gene>
<dbReference type="SMART" id="SM00388">
    <property type="entry name" value="HisKA"/>
    <property type="match status" value="1"/>
</dbReference>
<dbReference type="PROSITE" id="PS50109">
    <property type="entry name" value="HIS_KIN"/>
    <property type="match status" value="1"/>
</dbReference>
<evidence type="ECO:0000313" key="9">
    <source>
        <dbReference type="EMBL" id="EIY47985.1"/>
    </source>
</evidence>
<dbReference type="CDD" id="cd00082">
    <property type="entry name" value="HisKA"/>
    <property type="match status" value="1"/>
</dbReference>
<evidence type="ECO:0000256" key="6">
    <source>
        <dbReference type="ARBA" id="ARBA00023012"/>
    </source>
</evidence>
<evidence type="ECO:0000256" key="3">
    <source>
        <dbReference type="ARBA" id="ARBA00022553"/>
    </source>
</evidence>
<dbReference type="PATRIC" id="fig|997884.3.peg.3151"/>
<dbReference type="HOGENOM" id="CLU_023350_1_1_10"/>
<reference evidence="9 10" key="1">
    <citation type="submission" date="2012-02" db="EMBL/GenBank/DDBJ databases">
        <title>The Genome Sequence of Bacteroides nordii CL02T12C05.</title>
        <authorList>
            <consortium name="The Broad Institute Genome Sequencing Platform"/>
            <person name="Earl A."/>
            <person name="Ward D."/>
            <person name="Feldgarden M."/>
            <person name="Gevers D."/>
            <person name="Zitomersky N.L."/>
            <person name="Coyne M.J."/>
            <person name="Comstock L.E."/>
            <person name="Young S.K."/>
            <person name="Zeng Q."/>
            <person name="Gargeya S."/>
            <person name="Fitzgerald M."/>
            <person name="Haas B."/>
            <person name="Abouelleil A."/>
            <person name="Alvarado L."/>
            <person name="Arachchi H.M."/>
            <person name="Berlin A."/>
            <person name="Chapman S.B."/>
            <person name="Gearin G."/>
            <person name="Goldberg J."/>
            <person name="Griggs A."/>
            <person name="Gujja S."/>
            <person name="Hansen M."/>
            <person name="Heiman D."/>
            <person name="Howarth C."/>
            <person name="Larimer J."/>
            <person name="Lui A."/>
            <person name="MacDonald P.J.P."/>
            <person name="McCowen C."/>
            <person name="Montmayeur A."/>
            <person name="Murphy C."/>
            <person name="Neiman D."/>
            <person name="Pearson M."/>
            <person name="Priest M."/>
            <person name="Roberts A."/>
            <person name="Saif S."/>
            <person name="Shea T."/>
            <person name="Sisk P."/>
            <person name="Stolte C."/>
            <person name="Sykes S."/>
            <person name="Wortman J."/>
            <person name="Nusbaum C."/>
            <person name="Birren B."/>
        </authorList>
    </citation>
    <scope>NUCLEOTIDE SEQUENCE [LARGE SCALE GENOMIC DNA]</scope>
    <source>
        <strain evidence="9 10">CL02T12C05</strain>
    </source>
</reference>
<dbReference type="InterPro" id="IPR003594">
    <property type="entry name" value="HATPase_dom"/>
</dbReference>
<proteinExistence type="predicted"/>
<dbReference type="InterPro" id="IPR050736">
    <property type="entry name" value="Sensor_HK_Regulatory"/>
</dbReference>
<dbReference type="InterPro" id="IPR036097">
    <property type="entry name" value="HisK_dim/P_sf"/>
</dbReference>
<protein>
    <recommendedName>
        <fullName evidence="2">histidine kinase</fullName>
        <ecNumber evidence="2">2.7.13.3</ecNumber>
    </recommendedName>
</protein>
<keyword evidence="3" id="KW-0597">Phosphoprotein</keyword>
<dbReference type="InterPro" id="IPR003661">
    <property type="entry name" value="HisK_dim/P_dom"/>
</dbReference>
<feature type="transmembrane region" description="Helical" evidence="7">
    <location>
        <begin position="401"/>
        <end position="419"/>
    </location>
</feature>
<dbReference type="Pfam" id="PF02518">
    <property type="entry name" value="HATPase_c"/>
    <property type="match status" value="1"/>
</dbReference>
<keyword evidence="7" id="KW-0812">Transmembrane</keyword>
<keyword evidence="4" id="KW-0808">Transferase</keyword>
<evidence type="ECO:0000259" key="8">
    <source>
        <dbReference type="PROSITE" id="PS50109"/>
    </source>
</evidence>
<dbReference type="PANTHER" id="PTHR43711">
    <property type="entry name" value="TWO-COMPONENT HISTIDINE KINASE"/>
    <property type="match status" value="1"/>
</dbReference>
<comment type="catalytic activity">
    <reaction evidence="1">
        <text>ATP + protein L-histidine = ADP + protein N-phospho-L-histidine.</text>
        <dbReference type="EC" id="2.7.13.3"/>
    </reaction>
</comment>
<dbReference type="Gene3D" id="1.10.287.130">
    <property type="match status" value="1"/>
</dbReference>
<dbReference type="PANTHER" id="PTHR43711:SF31">
    <property type="entry name" value="HISTIDINE KINASE"/>
    <property type="match status" value="1"/>
</dbReference>
<dbReference type="STRING" id="997884.HMPREF1068_03064"/>
<keyword evidence="10" id="KW-1185">Reference proteome</keyword>
<dbReference type="Proteomes" id="UP000003089">
    <property type="component" value="Unassembled WGS sequence"/>
</dbReference>
<evidence type="ECO:0000256" key="7">
    <source>
        <dbReference type="SAM" id="Phobius"/>
    </source>
</evidence>
<name>I8XAU2_9BACE</name>